<comment type="caution">
    <text evidence="1">The sequence shown here is derived from an EMBL/GenBank/DDBJ whole genome shotgun (WGS) entry which is preliminary data.</text>
</comment>
<dbReference type="OrthoDB" id="8557298at2"/>
<dbReference type="InterPro" id="IPR045932">
    <property type="entry name" value="DUF6352"/>
</dbReference>
<dbReference type="Proteomes" id="UP000196880">
    <property type="component" value="Unassembled WGS sequence"/>
</dbReference>
<sequence>MTNYWPNSAYNTLLISPDRQLLVTDDFLRTYLLRPELSLVPESCAIEKALHQRLMENPRSEIADAEIATMADEDIQENYRVWLRYRARLLAASSLESFYMSLFRGEGVDVPPLFVAQLAQIFVRHILGDEVHPLEARMGELFFRTQKITVLEDSIVMGADEETVSRNAQAGDTGNIMDLLKGKSMTMRSADLDVLYEENAAEYWTRNTNFDFAVQLNFGHEPINHFCRVLEKWIEHFLGAKVRITPMQQISDPKWSWHVGLDAAATEILNKLYNKETVEADELEKVICLFRLDFIDEAAVAKAQAGKPVYMAIAMNEQQQLKLKPQNLLFNLPLAKAS</sequence>
<evidence type="ECO:0000313" key="2">
    <source>
        <dbReference type="Proteomes" id="UP000196880"/>
    </source>
</evidence>
<organism evidence="1 2">
    <name type="scientific">Polynucleobacter hirudinilacicola</name>
    <dbReference type="NCBI Taxonomy" id="1743166"/>
    <lineage>
        <taxon>Bacteria</taxon>
        <taxon>Pseudomonadati</taxon>
        <taxon>Pseudomonadota</taxon>
        <taxon>Betaproteobacteria</taxon>
        <taxon>Burkholderiales</taxon>
        <taxon>Burkholderiaceae</taxon>
        <taxon>Polynucleobacter</taxon>
    </lineage>
</organism>
<dbReference type="AlphaFoldDB" id="A0A210RZG9"/>
<dbReference type="EMBL" id="NAIA01000002">
    <property type="protein sequence ID" value="OWF66406.1"/>
    <property type="molecule type" value="Genomic_DNA"/>
</dbReference>
<gene>
    <name evidence="1" type="ORF">B6A14_03440</name>
</gene>
<protein>
    <submittedName>
        <fullName evidence="1">Uncharacterized protein</fullName>
    </submittedName>
</protein>
<dbReference type="Pfam" id="PF19879">
    <property type="entry name" value="DUF6352"/>
    <property type="match status" value="1"/>
</dbReference>
<name>A0A210RZG9_9BURK</name>
<proteinExistence type="predicted"/>
<accession>A0A210RZG9</accession>
<evidence type="ECO:0000313" key="1">
    <source>
        <dbReference type="EMBL" id="OWF66406.1"/>
    </source>
</evidence>
<keyword evidence="2" id="KW-1185">Reference proteome</keyword>
<reference evidence="1 2" key="1">
    <citation type="submission" date="2017-03" db="EMBL/GenBank/DDBJ databases">
        <title>New species Polynucleobacter sp. MWH-EgelM1-30-B4.</title>
        <authorList>
            <person name="Hahn M.W."/>
        </authorList>
    </citation>
    <scope>NUCLEOTIDE SEQUENCE [LARGE SCALE GENOMIC DNA]</scope>
    <source>
        <strain evidence="1 2">MWH-EgelM1-30-B4</strain>
    </source>
</reference>